<dbReference type="Proteomes" id="UP000663124">
    <property type="component" value="Chromosome 1"/>
</dbReference>
<protein>
    <submittedName>
        <fullName evidence="2">Uncharacterized protein</fullName>
    </submittedName>
</protein>
<dbReference type="AlphaFoldDB" id="A0AAP9WDB0"/>
<organism evidence="2 3">
    <name type="scientific">Leptospira interrogans serovar Canicola</name>
    <dbReference type="NCBI Taxonomy" id="211880"/>
    <lineage>
        <taxon>Bacteria</taxon>
        <taxon>Pseudomonadati</taxon>
        <taxon>Spirochaetota</taxon>
        <taxon>Spirochaetia</taxon>
        <taxon>Leptospirales</taxon>
        <taxon>Leptospiraceae</taxon>
        <taxon>Leptospira</taxon>
    </lineage>
</organism>
<keyword evidence="1" id="KW-0812">Transmembrane</keyword>
<accession>A0AAP9WDB0</accession>
<feature type="transmembrane region" description="Helical" evidence="1">
    <location>
        <begin position="107"/>
        <end position="124"/>
    </location>
</feature>
<sequence length="126" mass="15623">MTTVCFDKLLTKNGLRQLQNFRRKHTQIPSFIITVDRDFFRFLSIPGPILIFTLDRQLFRILFQNLGPEERSFKYWVQNLKKTMEHFILDQDSLFHQYYLKEFYETFLYWFFIIYFLCCDFSQLRT</sequence>
<proteinExistence type="predicted"/>
<name>A0AAP9WDB0_LEPIR</name>
<evidence type="ECO:0000313" key="2">
    <source>
        <dbReference type="EMBL" id="QOI43573.1"/>
    </source>
</evidence>
<reference evidence="2" key="1">
    <citation type="submission" date="2019-09" db="EMBL/GenBank/DDBJ databases">
        <title>Comparative Genomics of Leptospira interrogans Reveals Genome Plasticity - A Common Adaptive Strategy for Survival in Various Hosts.</title>
        <authorList>
            <person name="Ramli S.R."/>
            <person name="Bunk B."/>
            <person name="Goris M."/>
            <person name="Bhuju S."/>
            <person name="Jarek M."/>
            <person name="Sproer C."/>
            <person name="Mustakim S."/>
            <person name="Strommenger B."/>
            <person name="Pessler F."/>
        </authorList>
    </citation>
    <scope>NUCLEOTIDE SEQUENCE</scope>
    <source>
        <strain evidence="2">782</strain>
    </source>
</reference>
<keyword evidence="1" id="KW-0472">Membrane</keyword>
<keyword evidence="1" id="KW-1133">Transmembrane helix</keyword>
<evidence type="ECO:0000256" key="1">
    <source>
        <dbReference type="SAM" id="Phobius"/>
    </source>
</evidence>
<gene>
    <name evidence="2" type="ORF">Lepto782_15820</name>
</gene>
<evidence type="ECO:0000313" key="3">
    <source>
        <dbReference type="Proteomes" id="UP000663124"/>
    </source>
</evidence>
<dbReference type="EMBL" id="CP043884">
    <property type="protein sequence ID" value="QOI43573.1"/>
    <property type="molecule type" value="Genomic_DNA"/>
</dbReference>